<keyword evidence="3" id="KW-1185">Reference proteome</keyword>
<dbReference type="EMBL" id="CASHTH010001979">
    <property type="protein sequence ID" value="CAI8022781.1"/>
    <property type="molecule type" value="Genomic_DNA"/>
</dbReference>
<reference evidence="2" key="1">
    <citation type="submission" date="2023-03" db="EMBL/GenBank/DDBJ databases">
        <authorList>
            <person name="Steffen K."/>
            <person name="Cardenas P."/>
        </authorList>
    </citation>
    <scope>NUCLEOTIDE SEQUENCE</scope>
</reference>
<organism evidence="2 3">
    <name type="scientific">Geodia barretti</name>
    <name type="common">Barrett's horny sponge</name>
    <dbReference type="NCBI Taxonomy" id="519541"/>
    <lineage>
        <taxon>Eukaryota</taxon>
        <taxon>Metazoa</taxon>
        <taxon>Porifera</taxon>
        <taxon>Demospongiae</taxon>
        <taxon>Heteroscleromorpha</taxon>
        <taxon>Tetractinellida</taxon>
        <taxon>Astrophorina</taxon>
        <taxon>Geodiidae</taxon>
        <taxon>Geodia</taxon>
    </lineage>
</organism>
<dbReference type="InterPro" id="IPR002913">
    <property type="entry name" value="START_lipid-bd_dom"/>
</dbReference>
<sequence>MSGVSRVLEYRSVVCCMHRDCVCWLFHAGDRFVREHWQEKEEEEKEEEGGKVERIRFEKKLQPYPLVLTSPPAVVTGDTESLTEDSISFPRQESGGVDFRTLGNQTAARVLEELFRVGSLDISNPLLFDDGSSGWKVISVERDVVILKKKAPGTPFFSFMGRGVIELPPRKVYDSIRNPQLRFTYDNMLKELHFVKHIEDGLYILHIHHETTQCFIKQSRDFCVLANERQEGNKLLLVGLSVDIPECPVNPNITRAKLAFSGWVVEPYKQLDNRTCTLVTYLLQVDLGGIPATLVNYVSKRQPLAISYLRDYLVSTNPPD</sequence>
<evidence type="ECO:0000313" key="2">
    <source>
        <dbReference type="EMBL" id="CAI8022781.1"/>
    </source>
</evidence>
<accession>A0AA35WMY1</accession>
<proteinExistence type="predicted"/>
<dbReference type="PROSITE" id="PS50848">
    <property type="entry name" value="START"/>
    <property type="match status" value="1"/>
</dbReference>
<name>A0AA35WMY1_GEOBA</name>
<feature type="domain" description="START" evidence="1">
    <location>
        <begin position="132"/>
        <end position="296"/>
    </location>
</feature>
<evidence type="ECO:0000259" key="1">
    <source>
        <dbReference type="PROSITE" id="PS50848"/>
    </source>
</evidence>
<protein>
    <submittedName>
        <fullName evidence="2">StAR-related lipid transfer protein 9</fullName>
    </submittedName>
</protein>
<dbReference type="AlphaFoldDB" id="A0AA35WMY1"/>
<dbReference type="PANTHER" id="PTHR47117">
    <property type="entry name" value="STAR-RELATED LIPID TRANSFER PROTEIN 9"/>
    <property type="match status" value="1"/>
</dbReference>
<dbReference type="PANTHER" id="PTHR47117:SF8">
    <property type="entry name" value="KINESIN FAMILY MEMBER 16B"/>
    <property type="match status" value="1"/>
</dbReference>
<dbReference type="InterPro" id="IPR023393">
    <property type="entry name" value="START-like_dom_sf"/>
</dbReference>
<dbReference type="Gene3D" id="3.30.530.20">
    <property type="match status" value="1"/>
</dbReference>
<evidence type="ECO:0000313" key="3">
    <source>
        <dbReference type="Proteomes" id="UP001174909"/>
    </source>
</evidence>
<dbReference type="SUPFAM" id="SSF55961">
    <property type="entry name" value="Bet v1-like"/>
    <property type="match status" value="1"/>
</dbReference>
<dbReference type="Proteomes" id="UP001174909">
    <property type="component" value="Unassembled WGS sequence"/>
</dbReference>
<dbReference type="Pfam" id="PF01852">
    <property type="entry name" value="START"/>
    <property type="match status" value="1"/>
</dbReference>
<gene>
    <name evidence="2" type="ORF">GBAR_LOCUS13344</name>
</gene>
<comment type="caution">
    <text evidence="2">The sequence shown here is derived from an EMBL/GenBank/DDBJ whole genome shotgun (WGS) entry which is preliminary data.</text>
</comment>
<dbReference type="GO" id="GO:0008289">
    <property type="term" value="F:lipid binding"/>
    <property type="evidence" value="ECO:0007669"/>
    <property type="project" value="InterPro"/>
</dbReference>